<dbReference type="PROSITE" id="PS51704">
    <property type="entry name" value="GP_PDE"/>
    <property type="match status" value="1"/>
</dbReference>
<reference evidence="2 3" key="1">
    <citation type="submission" date="2018-03" db="EMBL/GenBank/DDBJ databases">
        <title>Genomic Encyclopedia of Archaeal and Bacterial Type Strains, Phase II (KMG-II): from individual species to whole genera.</title>
        <authorList>
            <person name="Goeker M."/>
        </authorList>
    </citation>
    <scope>NUCLEOTIDE SEQUENCE [LARGE SCALE GENOMIC DNA]</scope>
    <source>
        <strain evidence="2 3">DSM 45312</strain>
    </source>
</reference>
<dbReference type="OrthoDB" id="384721at2"/>
<dbReference type="RefSeq" id="WP_106583888.1">
    <property type="nucleotide sequence ID" value="NZ_PYGA01000011.1"/>
</dbReference>
<keyword evidence="3" id="KW-1185">Reference proteome</keyword>
<proteinExistence type="predicted"/>
<evidence type="ECO:0000259" key="1">
    <source>
        <dbReference type="PROSITE" id="PS51704"/>
    </source>
</evidence>
<organism evidence="2 3">
    <name type="scientific">Murinocardiopsis flavida</name>
    <dbReference type="NCBI Taxonomy" id="645275"/>
    <lineage>
        <taxon>Bacteria</taxon>
        <taxon>Bacillati</taxon>
        <taxon>Actinomycetota</taxon>
        <taxon>Actinomycetes</taxon>
        <taxon>Streptosporangiales</taxon>
        <taxon>Nocardiopsidaceae</taxon>
        <taxon>Murinocardiopsis</taxon>
    </lineage>
</organism>
<dbReference type="InterPro" id="IPR030395">
    <property type="entry name" value="GP_PDE_dom"/>
</dbReference>
<dbReference type="AlphaFoldDB" id="A0A2P8DH14"/>
<comment type="caution">
    <text evidence="2">The sequence shown here is derived from an EMBL/GenBank/DDBJ whole genome shotgun (WGS) entry which is preliminary data.</text>
</comment>
<accession>A0A2P8DH14</accession>
<dbReference type="Pfam" id="PF03009">
    <property type="entry name" value="GDPD"/>
    <property type="match status" value="1"/>
</dbReference>
<evidence type="ECO:0000313" key="2">
    <source>
        <dbReference type="EMBL" id="PSK96501.1"/>
    </source>
</evidence>
<dbReference type="Proteomes" id="UP000240542">
    <property type="component" value="Unassembled WGS sequence"/>
</dbReference>
<name>A0A2P8DH14_9ACTN</name>
<feature type="domain" description="GP-PDE" evidence="1">
    <location>
        <begin position="2"/>
        <end position="226"/>
    </location>
</feature>
<evidence type="ECO:0000313" key="3">
    <source>
        <dbReference type="Proteomes" id="UP000240542"/>
    </source>
</evidence>
<dbReference type="CDD" id="cd08556">
    <property type="entry name" value="GDPD"/>
    <property type="match status" value="1"/>
</dbReference>
<dbReference type="InterPro" id="IPR017946">
    <property type="entry name" value="PLC-like_Pdiesterase_TIM-brl"/>
</dbReference>
<dbReference type="PANTHER" id="PTHR46211:SF1">
    <property type="entry name" value="GLYCEROPHOSPHODIESTER PHOSPHODIESTERASE, CYTOPLASMIC"/>
    <property type="match status" value="1"/>
</dbReference>
<protein>
    <submittedName>
        <fullName evidence="2">Glycerophosphoryl diester phosphodiesterase</fullName>
    </submittedName>
</protein>
<dbReference type="Gene3D" id="3.20.20.190">
    <property type="entry name" value="Phosphatidylinositol (PI) phosphodiesterase"/>
    <property type="match status" value="1"/>
</dbReference>
<dbReference type="SUPFAM" id="SSF51695">
    <property type="entry name" value="PLC-like phosphodiesterases"/>
    <property type="match status" value="1"/>
</dbReference>
<dbReference type="GO" id="GO:0008081">
    <property type="term" value="F:phosphoric diester hydrolase activity"/>
    <property type="evidence" value="ECO:0007669"/>
    <property type="project" value="InterPro"/>
</dbReference>
<dbReference type="EMBL" id="PYGA01000011">
    <property type="protein sequence ID" value="PSK96501.1"/>
    <property type="molecule type" value="Genomic_DNA"/>
</dbReference>
<gene>
    <name evidence="2" type="ORF">CLV63_11196</name>
</gene>
<dbReference type="GO" id="GO:0006629">
    <property type="term" value="P:lipid metabolic process"/>
    <property type="evidence" value="ECO:0007669"/>
    <property type="project" value="InterPro"/>
</dbReference>
<dbReference type="PANTHER" id="PTHR46211">
    <property type="entry name" value="GLYCEROPHOSPHORYL DIESTER PHOSPHODIESTERASE"/>
    <property type="match status" value="1"/>
</dbReference>
<sequence>MTLAIAHRGDPVQFRENTLPALRSAAAAGADLIQVNANLTSDGHVVLLHTDAFERHWNLTRPLSGTTLAELAARGGGADLRAPTLMEALAEFGRTGTAGLLIDVCSAPAALAADELVAEHKTADHVLYTGSIDAMRALRARRPDAPLCLEWDQPGYPPAELWQELRPRFYTTRWDLLTRELVAEVHRHGFGVCARGVNDLPEMVRLAGTGVDAISTDYPADLVKLVKDPARGRQEPYGQSIR</sequence>